<evidence type="ECO:0000256" key="1">
    <source>
        <dbReference type="SAM" id="Phobius"/>
    </source>
</evidence>
<keyword evidence="1" id="KW-0812">Transmembrane</keyword>
<evidence type="ECO:0000313" key="2">
    <source>
        <dbReference type="EMBL" id="PAL26632.1"/>
    </source>
</evidence>
<keyword evidence="3" id="KW-1185">Reference proteome</keyword>
<feature type="transmembrane region" description="Helical" evidence="1">
    <location>
        <begin position="152"/>
        <end position="180"/>
    </location>
</feature>
<keyword evidence="1" id="KW-1133">Transmembrane helix</keyword>
<dbReference type="STRING" id="1231343.Absy_009_010"/>
<gene>
    <name evidence="2" type="ORF">B9K05_06505</name>
</gene>
<accession>A0A270BNT6</accession>
<feature type="transmembrane region" description="Helical" evidence="1">
    <location>
        <begin position="314"/>
        <end position="337"/>
    </location>
</feature>
<feature type="transmembrane region" description="Helical" evidence="1">
    <location>
        <begin position="17"/>
        <end position="38"/>
    </location>
</feature>
<feature type="transmembrane region" description="Helical" evidence="1">
    <location>
        <begin position="274"/>
        <end position="293"/>
    </location>
</feature>
<dbReference type="OrthoDB" id="7226294at2"/>
<feature type="transmembrane region" description="Helical" evidence="1">
    <location>
        <begin position="450"/>
        <end position="471"/>
    </location>
</feature>
<reference evidence="2 3" key="1">
    <citation type="submission" date="2017-04" db="EMBL/GenBank/DDBJ databases">
        <title>Kefir bacterial isolates.</title>
        <authorList>
            <person name="Kim Y."/>
            <person name="Blasche S."/>
            <person name="Patil K.R."/>
        </authorList>
    </citation>
    <scope>NUCLEOTIDE SEQUENCE [LARGE SCALE GENOMIC DNA]</scope>
    <source>
        <strain evidence="2 3">KR-2</strain>
    </source>
</reference>
<feature type="transmembrane region" description="Helical" evidence="1">
    <location>
        <begin position="78"/>
        <end position="104"/>
    </location>
</feature>
<protein>
    <recommendedName>
        <fullName evidence="4">NADH:quinone oxidoreductase/Mrp antiporter membrane subunit domain-containing protein</fullName>
    </recommendedName>
</protein>
<feature type="transmembrane region" description="Helical" evidence="1">
    <location>
        <begin position="111"/>
        <end position="140"/>
    </location>
</feature>
<dbReference type="EMBL" id="NDFP01000004">
    <property type="protein sequence ID" value="PAL26632.1"/>
    <property type="molecule type" value="Genomic_DNA"/>
</dbReference>
<organism evidence="2 3">
    <name type="scientific">Acetobacter syzygii</name>
    <dbReference type="NCBI Taxonomy" id="146476"/>
    <lineage>
        <taxon>Bacteria</taxon>
        <taxon>Pseudomonadati</taxon>
        <taxon>Pseudomonadota</taxon>
        <taxon>Alphaproteobacteria</taxon>
        <taxon>Acetobacterales</taxon>
        <taxon>Acetobacteraceae</taxon>
        <taxon>Acetobacter</taxon>
    </lineage>
</organism>
<feature type="transmembrane region" description="Helical" evidence="1">
    <location>
        <begin position="394"/>
        <end position="417"/>
    </location>
</feature>
<sequence length="580" mass="59958">MVLSAGFMFIGLGPGSILLSSVLCGLLLALVALGFFAVAPDRLLRGVAVWRAEILAGLWGLLGVLALLGASFRVEGELGWFPVFGADGPSLPMLAILACVGALAGRGRACVACVLACMGVLALSPLVFGLFTGTALVLLAGRGKRGLCLPFAVLPACIPADSILSVPLLGVMVVLVGWAVSVQRGPLAVLPACIGLFLLGRLLAEVGELPLLPQVVLLLCGGAVACAGLAQAMRQQQALSLVAGLAAGWYGMLVFALVLALSSPLGGADTFRTTVTLGMGAPVVALLGVLWLARRWELESGAGLHTPLARCLMGVVLAQCSVLPPCGGFLVLWSALAGAGYSVEASQPAMALLVVGLVVFFVALGVVFSAGLLRAALVFLPHRGGGAGQVRAMVLPLWLCAVLGSIMAFFPGLWLFVADHLVVGPPLPPVTWQDVTTVHFIGHSARLTPVLVLLGVALVVLAVGLLVRLLGFMPFDRSARQVEAWRQGAPVCDVAAAEGGAEEDVLPLWSAWHGFFFAPAVVTALRGPGTGGALFRRAVFFWRYARRSLFVAVGWCEAQGMVLILLLMGVGLLAGLFVGK</sequence>
<evidence type="ECO:0008006" key="4">
    <source>
        <dbReference type="Google" id="ProtNLM"/>
    </source>
</evidence>
<feature type="transmembrane region" description="Helical" evidence="1">
    <location>
        <begin position="187"/>
        <end position="204"/>
    </location>
</feature>
<name>A0A270BNT6_9PROT</name>
<comment type="caution">
    <text evidence="2">The sequence shown here is derived from an EMBL/GenBank/DDBJ whole genome shotgun (WGS) entry which is preliminary data.</text>
</comment>
<dbReference type="AlphaFoldDB" id="A0A270BNT6"/>
<feature type="transmembrane region" description="Helical" evidence="1">
    <location>
        <begin position="549"/>
        <end position="578"/>
    </location>
</feature>
<keyword evidence="1" id="KW-0472">Membrane</keyword>
<feature type="transmembrane region" description="Helical" evidence="1">
    <location>
        <begin position="50"/>
        <end position="72"/>
    </location>
</feature>
<proteinExistence type="predicted"/>
<evidence type="ECO:0000313" key="3">
    <source>
        <dbReference type="Proteomes" id="UP000216033"/>
    </source>
</evidence>
<feature type="transmembrane region" description="Helical" evidence="1">
    <location>
        <begin position="349"/>
        <end position="373"/>
    </location>
</feature>
<dbReference type="RefSeq" id="WP_095351259.1">
    <property type="nucleotide sequence ID" value="NZ_NDFO01000004.1"/>
</dbReference>
<feature type="transmembrane region" description="Helical" evidence="1">
    <location>
        <begin position="210"/>
        <end position="230"/>
    </location>
</feature>
<dbReference type="Proteomes" id="UP000216033">
    <property type="component" value="Unassembled WGS sequence"/>
</dbReference>
<feature type="transmembrane region" description="Helical" evidence="1">
    <location>
        <begin position="242"/>
        <end position="262"/>
    </location>
</feature>